<name>A0A0E9QR19_ANGAN</name>
<organism evidence="1">
    <name type="scientific">Anguilla anguilla</name>
    <name type="common">European freshwater eel</name>
    <name type="synonym">Muraena anguilla</name>
    <dbReference type="NCBI Taxonomy" id="7936"/>
    <lineage>
        <taxon>Eukaryota</taxon>
        <taxon>Metazoa</taxon>
        <taxon>Chordata</taxon>
        <taxon>Craniata</taxon>
        <taxon>Vertebrata</taxon>
        <taxon>Euteleostomi</taxon>
        <taxon>Actinopterygii</taxon>
        <taxon>Neopterygii</taxon>
        <taxon>Teleostei</taxon>
        <taxon>Anguilliformes</taxon>
        <taxon>Anguillidae</taxon>
        <taxon>Anguilla</taxon>
    </lineage>
</organism>
<protein>
    <submittedName>
        <fullName evidence="1">Uncharacterized protein</fullName>
    </submittedName>
</protein>
<dbReference type="AlphaFoldDB" id="A0A0E9QR19"/>
<evidence type="ECO:0000313" key="1">
    <source>
        <dbReference type="EMBL" id="JAH19254.1"/>
    </source>
</evidence>
<sequence>MSLHETLGTCETRSCDWSSIIFDDDFVALV</sequence>
<dbReference type="EMBL" id="GBXM01089323">
    <property type="protein sequence ID" value="JAH19254.1"/>
    <property type="molecule type" value="Transcribed_RNA"/>
</dbReference>
<reference evidence="1" key="1">
    <citation type="submission" date="2014-11" db="EMBL/GenBank/DDBJ databases">
        <authorList>
            <person name="Amaro Gonzalez C."/>
        </authorList>
    </citation>
    <scope>NUCLEOTIDE SEQUENCE</scope>
</reference>
<reference evidence="1" key="2">
    <citation type="journal article" date="2015" name="Fish Shellfish Immunol.">
        <title>Early steps in the European eel (Anguilla anguilla)-Vibrio vulnificus interaction in the gills: Role of the RtxA13 toxin.</title>
        <authorList>
            <person name="Callol A."/>
            <person name="Pajuelo D."/>
            <person name="Ebbesson L."/>
            <person name="Teles M."/>
            <person name="MacKenzie S."/>
            <person name="Amaro C."/>
        </authorList>
    </citation>
    <scope>NUCLEOTIDE SEQUENCE</scope>
</reference>
<proteinExistence type="predicted"/>
<accession>A0A0E9QR19</accession>